<gene>
    <name evidence="2" type="ORF">GA0070563_106252</name>
</gene>
<dbReference type="InterPro" id="IPR052345">
    <property type="entry name" value="Rad_response_metalloprotease"/>
</dbReference>
<organism evidence="2 3">
    <name type="scientific">Micromonospora carbonacea</name>
    <dbReference type="NCBI Taxonomy" id="47853"/>
    <lineage>
        <taxon>Bacteria</taxon>
        <taxon>Bacillati</taxon>
        <taxon>Actinomycetota</taxon>
        <taxon>Actinomycetes</taxon>
        <taxon>Micromonosporales</taxon>
        <taxon>Micromonosporaceae</taxon>
        <taxon>Micromonospora</taxon>
    </lineage>
</organism>
<dbReference type="Gene3D" id="1.10.10.2910">
    <property type="match status" value="1"/>
</dbReference>
<dbReference type="Proteomes" id="UP000183585">
    <property type="component" value="Unassembled WGS sequence"/>
</dbReference>
<dbReference type="EMBL" id="FMCT01000006">
    <property type="protein sequence ID" value="SCF21723.1"/>
    <property type="molecule type" value="Genomic_DNA"/>
</dbReference>
<keyword evidence="3" id="KW-1185">Reference proteome</keyword>
<dbReference type="PANTHER" id="PTHR43236">
    <property type="entry name" value="ANTITOXIN HIGA1"/>
    <property type="match status" value="1"/>
</dbReference>
<evidence type="ECO:0000313" key="3">
    <source>
        <dbReference type="Proteomes" id="UP000183585"/>
    </source>
</evidence>
<name>A0A1C4YLT4_9ACTN</name>
<dbReference type="Pfam" id="PF06114">
    <property type="entry name" value="Peptidase_M78"/>
    <property type="match status" value="1"/>
</dbReference>
<dbReference type="AlphaFoldDB" id="A0A1C4YLT4"/>
<accession>A0A1C4YLT4</accession>
<sequence length="529" mass="58545">MTVRWERFAGDTDSFAVRLAFMPDPDQGAGADPVDAASWGAIQFWVHGQNLCTHVDQSEVLHSAHWYLLPLLEWLAENWNPLLHEEKLPNRNSADTAAEALELTRFAPQLAGEAETVVWEEERYQWRERHAVRTARSGGLLPNLVMRRVRDLIEISWNDDPLAGTPQGFRYSSANGAALLEPTQVARPLYEVLAAATGYLSEAVEDDSGRLSRLQQSVQRIQNPQEGEARIEWLAGIREQNPLAGSLRGADLDDELNVRWADIVAQLKDLGTPESVSEALQTESDPIVVRGSCQVAMMFSSMSPTVTRNDVRTIAAVLVDQYSPDPGQTELTTLSAPTPINRSIRPWEQGYDMAEALHGALDLDLSNGWVDVEQLVGQLGIAVLERRLDDPKIRACCLVGQHHIPTIIHNASSSFFKSANARRFNLAHELCHLLHDRSSAQKLAIASGPWAPRSLEQRANAFAAMFLMPLELIERSIADIPGPIDIAGISALAASLRVSKRSLVGHLYNLTLMSEAEYDELLNSLNELD</sequence>
<evidence type="ECO:0000259" key="1">
    <source>
        <dbReference type="Pfam" id="PF06114"/>
    </source>
</evidence>
<dbReference type="PANTHER" id="PTHR43236:SF1">
    <property type="entry name" value="BLL7220 PROTEIN"/>
    <property type="match status" value="1"/>
</dbReference>
<evidence type="ECO:0000313" key="2">
    <source>
        <dbReference type="EMBL" id="SCF21723.1"/>
    </source>
</evidence>
<protein>
    <recommendedName>
        <fullName evidence="1">IrrE N-terminal-like domain-containing protein</fullName>
    </recommendedName>
</protein>
<proteinExistence type="predicted"/>
<reference evidence="3" key="1">
    <citation type="submission" date="2016-06" db="EMBL/GenBank/DDBJ databases">
        <authorList>
            <person name="Varghese N."/>
            <person name="Submissions Spin"/>
        </authorList>
    </citation>
    <scope>NUCLEOTIDE SEQUENCE [LARGE SCALE GENOMIC DNA]</scope>
    <source>
        <strain evidence="3">DSM 43168</strain>
    </source>
</reference>
<feature type="domain" description="IrrE N-terminal-like" evidence="1">
    <location>
        <begin position="378"/>
        <end position="502"/>
    </location>
</feature>
<dbReference type="InterPro" id="IPR010359">
    <property type="entry name" value="IrrE_HExxH"/>
</dbReference>